<keyword evidence="3" id="KW-1185">Reference proteome</keyword>
<dbReference type="AlphaFoldDB" id="A0A650CJT4"/>
<dbReference type="Pfam" id="PF13183">
    <property type="entry name" value="Fer4_8"/>
    <property type="match status" value="1"/>
</dbReference>
<feature type="domain" description="4Fe-4S ferredoxin-type" evidence="1">
    <location>
        <begin position="292"/>
        <end position="321"/>
    </location>
</feature>
<evidence type="ECO:0000313" key="2">
    <source>
        <dbReference type="EMBL" id="QGR17945.1"/>
    </source>
</evidence>
<accession>A0A650CJT4</accession>
<dbReference type="SUPFAM" id="SSF46548">
    <property type="entry name" value="alpha-helical ferredoxin"/>
    <property type="match status" value="1"/>
</dbReference>
<reference evidence="2 3" key="1">
    <citation type="submission" date="2019-10" db="EMBL/GenBank/DDBJ databases">
        <title>Genome Sequences from Six Type Strain Members of the Archaeal Family Sulfolobaceae: Acidianus ambivalens, Acidianus infernus, Metallosphaera prunae, Stygiolobus azoricus, Sulfolobus metallicus, and Sulfurisphaera ohwakuensis.</title>
        <authorList>
            <person name="Counts J.A."/>
            <person name="Kelly R.M."/>
        </authorList>
    </citation>
    <scope>NUCLEOTIDE SEQUENCE [LARGE SCALE GENOMIC DNA]</scope>
    <source>
        <strain evidence="2 3">TA-1</strain>
    </source>
</reference>
<protein>
    <submittedName>
        <fullName evidence="2">4Fe-4S dicluster domain-containing protein</fullName>
    </submittedName>
</protein>
<dbReference type="EMBL" id="CP045484">
    <property type="protein sequence ID" value="QGR17945.1"/>
    <property type="molecule type" value="Genomic_DNA"/>
</dbReference>
<dbReference type="InterPro" id="IPR017896">
    <property type="entry name" value="4Fe4S_Fe-S-bd"/>
</dbReference>
<dbReference type="InterPro" id="IPR017010">
    <property type="entry name" value="UCP032862_Fe-S-type"/>
</dbReference>
<evidence type="ECO:0000313" key="3">
    <source>
        <dbReference type="Proteomes" id="UP000427373"/>
    </source>
</evidence>
<dbReference type="GO" id="GO:0016491">
    <property type="term" value="F:oxidoreductase activity"/>
    <property type="evidence" value="ECO:0007669"/>
    <property type="project" value="UniProtKB-ARBA"/>
</dbReference>
<dbReference type="KEGG" id="soh:D1869_12715"/>
<proteinExistence type="predicted"/>
<evidence type="ECO:0000259" key="1">
    <source>
        <dbReference type="PROSITE" id="PS51379"/>
    </source>
</evidence>
<feature type="domain" description="4Fe-4S ferredoxin-type" evidence="1">
    <location>
        <begin position="333"/>
        <end position="361"/>
    </location>
</feature>
<dbReference type="InterPro" id="IPR017900">
    <property type="entry name" value="4Fe4S_Fe_S_CS"/>
</dbReference>
<dbReference type="Proteomes" id="UP000427373">
    <property type="component" value="Chromosome"/>
</dbReference>
<dbReference type="PROSITE" id="PS51379">
    <property type="entry name" value="4FE4S_FER_2"/>
    <property type="match status" value="2"/>
</dbReference>
<dbReference type="PIRSF" id="PIRSF032862">
    <property type="entry name" value="UCP032862_Fe-S"/>
    <property type="match status" value="1"/>
</dbReference>
<sequence>MLILNLLCRMLNLFYSRLSLTRRSSIIPEKIITIQSEEDLKNITEGIGRYEYSRGVEGKVIVDLTSLRGIEEKDDKLRILAGTLWKEVIGFKPELFGNLNFSVGGSVEYGDAGFGFNEFRFIKDRVEVEAYLNGEKYTGRYKGGIIYAVLVKKENKELIVKSLTSQEFDVIYYKLKSWFSSSIPPFRDITLVWRDGKFELSATYPKLREELLKKFITDLSDGKIIYEDLSFPHKYRYFGTTTIDNLYKIKDQITNSIEAYLRISFNKVYFSIYSNTSLIFPPNVELSNFSDTSGENNLNGCIMCGKCVDVCPYVEYTKSKIYSPLGFYVLQSLGSSVQINCHMCGKCVDVCPANLDIISDISKSAVYDLSNVRTENKLKELKSEKVILITPISSRFEERILKSLLYLYSKGLKVGLKYIDLDIQRLVKNQIDWKLLSNQFSGINLIITITPEEYYYLQPLKRYSVLDIDYIENYVMSDVEIDKSKLHISCYFRDLEKKIKPSKCSFAFLDLLNNKNMPSKINAEITLCPFTSEKLNIKTPLDIVIPQINLNIVDLIASKIRKSLENSAQLLDDAKWYYGIADDIYHEVTDSLFLYALKEIPLEEALILYFYIDRIDEFSSEEKKILEEKIVQLLTK</sequence>
<dbReference type="PROSITE" id="PS00198">
    <property type="entry name" value="4FE4S_FER_1"/>
    <property type="match status" value="2"/>
</dbReference>
<dbReference type="Gene3D" id="3.30.70.20">
    <property type="match status" value="1"/>
</dbReference>
<name>A0A650CJT4_SULOH</name>
<organism evidence="2 3">
    <name type="scientific">Sulfurisphaera ohwakuensis</name>
    <dbReference type="NCBI Taxonomy" id="69656"/>
    <lineage>
        <taxon>Archaea</taxon>
        <taxon>Thermoproteota</taxon>
        <taxon>Thermoprotei</taxon>
        <taxon>Sulfolobales</taxon>
        <taxon>Sulfolobaceae</taxon>
        <taxon>Sulfurisphaera</taxon>
    </lineage>
</organism>
<gene>
    <name evidence="2" type="ORF">D1869_12715</name>
</gene>